<dbReference type="PANTHER" id="PTHR23355">
    <property type="entry name" value="RIBONUCLEASE"/>
    <property type="match status" value="1"/>
</dbReference>
<dbReference type="InterPro" id="IPR040596">
    <property type="entry name" value="RNase_II_C_S1"/>
</dbReference>
<dbReference type="Pfam" id="PF18614">
    <property type="entry name" value="RNase_II_C_S1"/>
    <property type="match status" value="1"/>
</dbReference>
<dbReference type="InterPro" id="IPR001900">
    <property type="entry name" value="RNase_II/R"/>
</dbReference>
<keyword evidence="3" id="KW-1185">Reference proteome</keyword>
<dbReference type="EMBL" id="JWHL01000019">
    <property type="protein sequence ID" value="MBR1369758.1"/>
    <property type="molecule type" value="Genomic_DNA"/>
</dbReference>
<reference evidence="2" key="1">
    <citation type="submission" date="2014-12" db="EMBL/GenBank/DDBJ databases">
        <authorList>
            <person name="Huang H.-H."/>
            <person name="Chen S.-C."/>
            <person name="Lai M.-C."/>
        </authorList>
    </citation>
    <scope>NUCLEOTIDE SEQUENCE</scope>
    <source>
        <strain evidence="2">K1F9705b</strain>
    </source>
</reference>
<comment type="caution">
    <text evidence="2">The sequence shown here is derived from an EMBL/GenBank/DDBJ whole genome shotgun (WGS) entry which is preliminary data.</text>
</comment>
<dbReference type="GO" id="GO:0006402">
    <property type="term" value="P:mRNA catabolic process"/>
    <property type="evidence" value="ECO:0007669"/>
    <property type="project" value="TreeGrafter"/>
</dbReference>
<dbReference type="GO" id="GO:0003723">
    <property type="term" value="F:RNA binding"/>
    <property type="evidence" value="ECO:0007669"/>
    <property type="project" value="InterPro"/>
</dbReference>
<feature type="domain" description="RNB" evidence="1">
    <location>
        <begin position="49"/>
        <end position="382"/>
    </location>
</feature>
<dbReference type="OrthoDB" id="134933at2157"/>
<dbReference type="Proteomes" id="UP000730161">
    <property type="component" value="Unassembled WGS sequence"/>
</dbReference>
<evidence type="ECO:0000313" key="3">
    <source>
        <dbReference type="Proteomes" id="UP000730161"/>
    </source>
</evidence>
<evidence type="ECO:0000313" key="2">
    <source>
        <dbReference type="EMBL" id="MBR1369758.1"/>
    </source>
</evidence>
<gene>
    <name evidence="2" type="ORF">RJ53_09845</name>
</gene>
<dbReference type="SMART" id="SM00955">
    <property type="entry name" value="RNB"/>
    <property type="match status" value="1"/>
</dbReference>
<sequence length="487" mass="54664">MQKRWHPDLRAIADQAMEKYGFHPSFPKAVIREVQKLQEWKLKEARRDAVDLRSILWVSIDNHDTMDIDQIQFCEEGPDNEIHVKVAIADVDHLVRKGSPTDRHAAKHGTSIYTGVITYPMLPVQLSEGITSLHPHQDRMAVVIEYAVLPNGTVRHGDVYPAIVCNKAKLVYEVVGEWLEEGGDFPYDNLEIEDLADQLFLQNEAAKRMKEQRAEQGFLDLQTIEASPVMDNGDVTGLVIQKESPAHSLIEEFMIAANRTLVNQLKDASYPMVQRIVRTPRNWEGIIEEAASRHVHLPEEPDAQALAAFLLSQKKADPETFPDLSLTVVKLMGPGEYVAIAPDEDSVGHFALAVTDYTHGTAPNRRYVDIIIQRLIKAVISSNSPPYRFDELEMLAEHLSATEKAAKKVERFMIKAAAAVLLQDRIGEEFRAIVTGAAEKGTYARIIDPPVEGRIVKNEKGLKVGNKIVVRLLNTDPEKGFIDLERI</sequence>
<dbReference type="GO" id="GO:0004540">
    <property type="term" value="F:RNA nuclease activity"/>
    <property type="evidence" value="ECO:0007669"/>
    <property type="project" value="InterPro"/>
</dbReference>
<dbReference type="InterPro" id="IPR050180">
    <property type="entry name" value="RNR_Ribonuclease"/>
</dbReference>
<dbReference type="AlphaFoldDB" id="A0A8J7W933"/>
<dbReference type="RefSeq" id="WP_211531504.1">
    <property type="nucleotide sequence ID" value="NZ_JWHL01000019.1"/>
</dbReference>
<dbReference type="GO" id="GO:0005829">
    <property type="term" value="C:cytosol"/>
    <property type="evidence" value="ECO:0007669"/>
    <property type="project" value="TreeGrafter"/>
</dbReference>
<dbReference type="PANTHER" id="PTHR23355:SF9">
    <property type="entry name" value="DIS3-LIKE EXONUCLEASE 2"/>
    <property type="match status" value="1"/>
</dbReference>
<dbReference type="Pfam" id="PF00773">
    <property type="entry name" value="RNB"/>
    <property type="match status" value="1"/>
</dbReference>
<dbReference type="InterPro" id="IPR012340">
    <property type="entry name" value="NA-bd_OB-fold"/>
</dbReference>
<proteinExistence type="predicted"/>
<protein>
    <submittedName>
        <fullName evidence="2">Ribonuclease II</fullName>
    </submittedName>
</protein>
<organism evidence="2 3">
    <name type="scientific">Methanocalculus chunghsingensis</name>
    <dbReference type="NCBI Taxonomy" id="156457"/>
    <lineage>
        <taxon>Archaea</taxon>
        <taxon>Methanobacteriati</taxon>
        <taxon>Methanobacteriota</taxon>
        <taxon>Stenosarchaea group</taxon>
        <taxon>Methanomicrobia</taxon>
        <taxon>Methanomicrobiales</taxon>
        <taxon>Methanocalculaceae</taxon>
        <taxon>Methanocalculus</taxon>
    </lineage>
</organism>
<accession>A0A8J7W933</accession>
<name>A0A8J7W933_9EURY</name>
<evidence type="ECO:0000259" key="1">
    <source>
        <dbReference type="SMART" id="SM00955"/>
    </source>
</evidence>
<dbReference type="SUPFAM" id="SSF50249">
    <property type="entry name" value="Nucleic acid-binding proteins"/>
    <property type="match status" value="2"/>
</dbReference>